<evidence type="ECO:0000256" key="3">
    <source>
        <dbReference type="ARBA" id="ARBA00004922"/>
    </source>
</evidence>
<evidence type="ECO:0000313" key="14">
    <source>
        <dbReference type="EMBL" id="KYM80449.1"/>
    </source>
</evidence>
<reference evidence="14 15" key="1">
    <citation type="submission" date="2015-09" db="EMBL/GenBank/DDBJ databases">
        <title>Atta colombica WGS genome.</title>
        <authorList>
            <person name="Nygaard S."/>
            <person name="Hu H."/>
            <person name="Boomsma J."/>
            <person name="Zhang G."/>
        </authorList>
    </citation>
    <scope>NUCLEOTIDE SEQUENCE [LARGE SCALE GENOMIC DNA]</scope>
    <source>
        <strain evidence="14">Treedump-2</strain>
        <tissue evidence="14">Whole body</tissue>
    </source>
</reference>
<evidence type="ECO:0000256" key="4">
    <source>
        <dbReference type="ARBA" id="ARBA00005432"/>
    </source>
</evidence>
<keyword evidence="11" id="KW-0472">Membrane</keyword>
<keyword evidence="8" id="KW-0256">Endoplasmic reticulum</keyword>
<dbReference type="GO" id="GO:0045547">
    <property type="term" value="F:ditrans,polycis-polyprenyl diphosphate synthase [(2E,6E)-farnesyl diphosphate specific] activity"/>
    <property type="evidence" value="ECO:0007669"/>
    <property type="project" value="UniProtKB-EC"/>
</dbReference>
<evidence type="ECO:0000313" key="15">
    <source>
        <dbReference type="Proteomes" id="UP000078540"/>
    </source>
</evidence>
<comment type="catalytic activity">
    <reaction evidence="12">
        <text>n isopentenyl diphosphate + (2E,6E)-farnesyl diphosphate = a di-trans,poly-cis-polyprenyl diphosphate + n diphosphate</text>
        <dbReference type="Rhea" id="RHEA:53008"/>
        <dbReference type="Rhea" id="RHEA-COMP:19494"/>
        <dbReference type="ChEBI" id="CHEBI:33019"/>
        <dbReference type="ChEBI" id="CHEBI:128769"/>
        <dbReference type="ChEBI" id="CHEBI:136960"/>
        <dbReference type="ChEBI" id="CHEBI:175763"/>
        <dbReference type="EC" id="2.5.1.87"/>
    </reaction>
</comment>
<gene>
    <name evidence="14" type="ORF">ALC53_08998</name>
</gene>
<keyword evidence="15" id="KW-1185">Reference proteome</keyword>
<sequence>MDAFLSTLLVLLHLLCKLHNAICDACNAVYRRCTKPWWASTTAELDTLARSFDSTNKIPRHLVIIFGRLGLCDESVLDCVRIIGWCISLDIPYISFFDRNGFLKKNEFILKEEFAKKRPDLIECITWNPHAKARQNGVIESKSKINVSLLSDIDNKGKIATLTQSLAKIVSSGNLDQEKITIELITEELQIKGMPDPDLALICDYSCSTHGILPWHTRTTEFLMLPLYVNIPVKDFTCLLGKYNKCVQRHVLRVSDTQCLLQFCSFLLHFCIKVTTHGFLCPRLIVKFSSPFFFRIPNNVSHGLQISSLRDDPLIDKLLRIFSETQKEFTIGLQLINCLDGFMNLIIQTLDFLLARS</sequence>
<name>A0A195B8C5_9HYME</name>
<evidence type="ECO:0000256" key="1">
    <source>
        <dbReference type="ARBA" id="ARBA00001946"/>
    </source>
</evidence>
<comment type="pathway">
    <text evidence="3">Protein modification; protein glycosylation.</text>
</comment>
<evidence type="ECO:0000256" key="12">
    <source>
        <dbReference type="ARBA" id="ARBA00047353"/>
    </source>
</evidence>
<dbReference type="GO" id="GO:0005789">
    <property type="term" value="C:endoplasmic reticulum membrane"/>
    <property type="evidence" value="ECO:0007669"/>
    <property type="project" value="UniProtKB-SubCell"/>
</dbReference>
<dbReference type="UniPathway" id="UPA00378"/>
<dbReference type="InterPro" id="IPR038887">
    <property type="entry name" value="Nus1/NgBR"/>
</dbReference>
<evidence type="ECO:0000256" key="5">
    <source>
        <dbReference type="ARBA" id="ARBA00012596"/>
    </source>
</evidence>
<dbReference type="PANTHER" id="PTHR21528:SF0">
    <property type="entry name" value="DEHYDRODOLICHYL DIPHOSPHATE SYNTHASE COMPLEX SUBUNIT NUS1"/>
    <property type="match status" value="1"/>
</dbReference>
<keyword evidence="14" id="KW-0675">Receptor</keyword>
<evidence type="ECO:0000256" key="2">
    <source>
        <dbReference type="ARBA" id="ARBA00004586"/>
    </source>
</evidence>
<evidence type="ECO:0000256" key="6">
    <source>
        <dbReference type="ARBA" id="ARBA00022679"/>
    </source>
</evidence>
<evidence type="ECO:0000256" key="11">
    <source>
        <dbReference type="ARBA" id="ARBA00023136"/>
    </source>
</evidence>
<dbReference type="AlphaFoldDB" id="A0A195B8C5"/>
<keyword evidence="13" id="KW-0732">Signal</keyword>
<dbReference type="SUPFAM" id="SSF64005">
    <property type="entry name" value="Undecaprenyl diphosphate synthase"/>
    <property type="match status" value="1"/>
</dbReference>
<dbReference type="STRING" id="520822.A0A195B8C5"/>
<evidence type="ECO:0000256" key="7">
    <source>
        <dbReference type="ARBA" id="ARBA00022692"/>
    </source>
</evidence>
<dbReference type="PANTHER" id="PTHR21528">
    <property type="entry name" value="DEHYDRODOLICHYL DIPHOSPHATE SYNTHASE COMPLEX SUBUNIT NUS1"/>
    <property type="match status" value="1"/>
</dbReference>
<comment type="subcellular location">
    <subcellularLocation>
        <location evidence="2">Endoplasmic reticulum membrane</location>
    </subcellularLocation>
</comment>
<feature type="chain" id="PRO_5008269340" description="ditrans,polycis-polyprenyl diphosphate synthase [(2E,6E)-farnesyldiphosphate specific]" evidence="13">
    <location>
        <begin position="24"/>
        <end position="357"/>
    </location>
</feature>
<dbReference type="Proteomes" id="UP000078540">
    <property type="component" value="Unassembled WGS sequence"/>
</dbReference>
<keyword evidence="7" id="KW-0812">Transmembrane</keyword>
<dbReference type="EC" id="2.5.1.87" evidence="5"/>
<accession>A0A195B8C5</accession>
<keyword evidence="9" id="KW-0460">Magnesium</keyword>
<keyword evidence="6" id="KW-0808">Transferase</keyword>
<evidence type="ECO:0000256" key="13">
    <source>
        <dbReference type="SAM" id="SignalP"/>
    </source>
</evidence>
<comment type="cofactor">
    <cofactor evidence="1">
        <name>Mg(2+)</name>
        <dbReference type="ChEBI" id="CHEBI:18420"/>
    </cofactor>
</comment>
<dbReference type="GO" id="GO:1904423">
    <property type="term" value="C:dehydrodolichyl diphosphate synthase complex"/>
    <property type="evidence" value="ECO:0007669"/>
    <property type="project" value="InterPro"/>
</dbReference>
<protein>
    <recommendedName>
        <fullName evidence="5">ditrans,polycis-polyprenyl diphosphate synthase [(2E,6E)-farnesyldiphosphate specific]</fullName>
        <ecNumber evidence="5">2.5.1.87</ecNumber>
    </recommendedName>
</protein>
<comment type="similarity">
    <text evidence="4">Belongs to the UPP synthase family.</text>
</comment>
<dbReference type="InterPro" id="IPR036424">
    <property type="entry name" value="UPP_synth-like_sf"/>
</dbReference>
<feature type="signal peptide" evidence="13">
    <location>
        <begin position="1"/>
        <end position="23"/>
    </location>
</feature>
<organism evidence="14 15">
    <name type="scientific">Atta colombica</name>
    <dbReference type="NCBI Taxonomy" id="520822"/>
    <lineage>
        <taxon>Eukaryota</taxon>
        <taxon>Metazoa</taxon>
        <taxon>Ecdysozoa</taxon>
        <taxon>Arthropoda</taxon>
        <taxon>Hexapoda</taxon>
        <taxon>Insecta</taxon>
        <taxon>Pterygota</taxon>
        <taxon>Neoptera</taxon>
        <taxon>Endopterygota</taxon>
        <taxon>Hymenoptera</taxon>
        <taxon>Apocrita</taxon>
        <taxon>Aculeata</taxon>
        <taxon>Formicoidea</taxon>
        <taxon>Formicidae</taxon>
        <taxon>Myrmicinae</taxon>
        <taxon>Atta</taxon>
    </lineage>
</organism>
<keyword evidence="10" id="KW-1133">Transmembrane helix</keyword>
<dbReference type="EMBL" id="KQ976565">
    <property type="protein sequence ID" value="KYM80449.1"/>
    <property type="molecule type" value="Genomic_DNA"/>
</dbReference>
<dbReference type="Gene3D" id="3.40.1180.10">
    <property type="entry name" value="Decaprenyl diphosphate synthase-like"/>
    <property type="match status" value="1"/>
</dbReference>
<evidence type="ECO:0000256" key="10">
    <source>
        <dbReference type="ARBA" id="ARBA00022989"/>
    </source>
</evidence>
<evidence type="ECO:0000256" key="9">
    <source>
        <dbReference type="ARBA" id="ARBA00022842"/>
    </source>
</evidence>
<evidence type="ECO:0000256" key="8">
    <source>
        <dbReference type="ARBA" id="ARBA00022824"/>
    </source>
</evidence>
<proteinExistence type="inferred from homology"/>